<sequence length="800" mass="82095">MSIGLGDLTTRAQDRIHAGDLAGAEELLGAALATADPSPATATDELALAAALQGKVLLALGEAHAARGWASYAYSATTRLYGAHDPRTTDTATTLAAVLHRVGAHERAARLYHDVILELSAAEGPESARVLAAHADLATVEYARGDCATARTRLEDAWELHREVYGDGHPAGIRMLAKLGAMERDCGRVADSHAHLALAQELGRTHLPPDHPLIAQVAALSRAAPNPDHVCAVEDSLRLANDSGPPPPRSPGAPSGYARPFSPVPEHSAPATPSPVTPPPVAPVPVAPPPVAPRPVTPTLRDGFDSGSALDDGPGGPRHAADDQPPNLFTPGADLRDAYATEVYPPDSEQPDEAWSPPAQRSAPERPLWPADEAPHWADREARGTWRTADPEQQAAWAAAGSGWDPAAEAASGAAAAEAAWEPTTGTAPGGAGWEAGTADPAWAEDRDSAEPATGRAGGAATGWEGGTPEPTDPAWAEARGGAEQATGRAGRAGTGWEGGTAAGSGAEPAAGDPGWNKPPEFTDPETAGDERWRRGSGATWDRTSSESWDGTAGDEWEGGDGWGVGRGSDEAWSGRSAADERWAAPDADPPDDGWERDAWGSPPGAASLPGGPEDAPPAPAYPREIESGGDPGRLPQRLPVPYKPPRKRRVAPLVIAGLLVVVLGAAAVIAGFMLVDPDTPAARRTTTPTAGPSAAPPTSSAPLTPPTAKPGTAPGRVSLDDGIEQVTLRWTYPAGAPGPVVISAGPTGQQPRAIEELPAGTDNYVVYGLGTTGDYCFVVGVVYSGGVVGNAKPVCTDRG</sequence>
<gene>
    <name evidence="3" type="ORF">DFJ67_4247</name>
</gene>
<evidence type="ECO:0000313" key="4">
    <source>
        <dbReference type="Proteomes" id="UP000256913"/>
    </source>
</evidence>
<keyword evidence="2" id="KW-1133">Transmembrane helix</keyword>
<keyword evidence="2" id="KW-0812">Transmembrane</keyword>
<evidence type="ECO:0000256" key="1">
    <source>
        <dbReference type="SAM" id="MobiDB-lite"/>
    </source>
</evidence>
<proteinExistence type="predicted"/>
<dbReference type="Proteomes" id="UP000256913">
    <property type="component" value="Unassembled WGS sequence"/>
</dbReference>
<dbReference type="EMBL" id="QUMQ01000001">
    <property type="protein sequence ID" value="REF98233.1"/>
    <property type="molecule type" value="Genomic_DNA"/>
</dbReference>
<organism evidence="3 4">
    <name type="scientific">Asanoa ferruginea</name>
    <dbReference type="NCBI Taxonomy" id="53367"/>
    <lineage>
        <taxon>Bacteria</taxon>
        <taxon>Bacillati</taxon>
        <taxon>Actinomycetota</taxon>
        <taxon>Actinomycetes</taxon>
        <taxon>Micromonosporales</taxon>
        <taxon>Micromonosporaceae</taxon>
        <taxon>Asanoa</taxon>
    </lineage>
</organism>
<feature type="compositionally biased region" description="Gly residues" evidence="1">
    <location>
        <begin position="456"/>
        <end position="466"/>
    </location>
</feature>
<feature type="compositionally biased region" description="Gly residues" evidence="1">
    <location>
        <begin position="491"/>
        <end position="503"/>
    </location>
</feature>
<dbReference type="Pfam" id="PF13374">
    <property type="entry name" value="TPR_10"/>
    <property type="match status" value="1"/>
</dbReference>
<dbReference type="RefSeq" id="WP_203783925.1">
    <property type="nucleotide sequence ID" value="NZ_BONB01000036.1"/>
</dbReference>
<evidence type="ECO:0000256" key="2">
    <source>
        <dbReference type="SAM" id="Phobius"/>
    </source>
</evidence>
<feature type="region of interest" description="Disordered" evidence="1">
    <location>
        <begin position="679"/>
        <end position="717"/>
    </location>
</feature>
<keyword evidence="2" id="KW-0472">Membrane</keyword>
<feature type="compositionally biased region" description="Low complexity" evidence="1">
    <location>
        <begin position="477"/>
        <end position="490"/>
    </location>
</feature>
<dbReference type="SUPFAM" id="SSF48452">
    <property type="entry name" value="TPR-like"/>
    <property type="match status" value="1"/>
</dbReference>
<dbReference type="Gene3D" id="1.25.40.10">
    <property type="entry name" value="Tetratricopeptide repeat domain"/>
    <property type="match status" value="1"/>
</dbReference>
<feature type="compositionally biased region" description="Basic and acidic residues" evidence="1">
    <location>
        <begin position="373"/>
        <end position="384"/>
    </location>
</feature>
<name>A0A3D9ZQI3_9ACTN</name>
<comment type="caution">
    <text evidence="3">The sequence shown here is derived from an EMBL/GenBank/DDBJ whole genome shotgun (WGS) entry which is preliminary data.</text>
</comment>
<reference evidence="3 4" key="1">
    <citation type="submission" date="2018-08" db="EMBL/GenBank/DDBJ databases">
        <title>Sequencing the genomes of 1000 actinobacteria strains.</title>
        <authorList>
            <person name="Klenk H.-P."/>
        </authorList>
    </citation>
    <scope>NUCLEOTIDE SEQUENCE [LARGE SCALE GENOMIC DNA]</scope>
    <source>
        <strain evidence="3 4">DSM 44099</strain>
    </source>
</reference>
<feature type="region of interest" description="Disordered" evidence="1">
    <location>
        <begin position="238"/>
        <end position="645"/>
    </location>
</feature>
<feature type="compositionally biased region" description="Low complexity" evidence="1">
    <location>
        <begin position="601"/>
        <end position="614"/>
    </location>
</feature>
<feature type="compositionally biased region" description="Pro residues" evidence="1">
    <location>
        <begin position="272"/>
        <end position="296"/>
    </location>
</feature>
<feature type="compositionally biased region" description="Low complexity" evidence="1">
    <location>
        <begin position="680"/>
        <end position="703"/>
    </location>
</feature>
<feature type="transmembrane region" description="Helical" evidence="2">
    <location>
        <begin position="651"/>
        <end position="676"/>
    </location>
</feature>
<protein>
    <submittedName>
        <fullName evidence="3">Tetratricopeptide repeat protein</fullName>
    </submittedName>
</protein>
<feature type="compositionally biased region" description="Low complexity" evidence="1">
    <location>
        <begin position="391"/>
        <end position="427"/>
    </location>
</feature>
<dbReference type="InterPro" id="IPR011990">
    <property type="entry name" value="TPR-like_helical_dom_sf"/>
</dbReference>
<dbReference type="AlphaFoldDB" id="A0A3D9ZQI3"/>
<keyword evidence="4" id="KW-1185">Reference proteome</keyword>
<evidence type="ECO:0000313" key="3">
    <source>
        <dbReference type="EMBL" id="REF98233.1"/>
    </source>
</evidence>
<accession>A0A3D9ZQI3</accession>